<evidence type="ECO:0000256" key="2">
    <source>
        <dbReference type="ARBA" id="ARBA00011738"/>
    </source>
</evidence>
<feature type="domain" description="Pyrimidine nucleoside phosphorylase C-terminal" evidence="7">
    <location>
        <begin position="353"/>
        <end position="426"/>
    </location>
</feature>
<keyword evidence="9" id="KW-1185">Reference proteome</keyword>
<dbReference type="InterPro" id="IPR017459">
    <property type="entry name" value="Glycosyl_Trfase_fam3_N_dom"/>
</dbReference>
<dbReference type="InterPro" id="IPR000053">
    <property type="entry name" value="Thymidine/pyrmidine_PPase"/>
</dbReference>
<reference evidence="9" key="2">
    <citation type="submission" date="2011-04" db="EMBL/GenBank/DDBJ databases">
        <title>The complete genome of chromosome of Treponema succinifaciens DSM 2489.</title>
        <authorList>
            <person name="Lucas S."/>
            <person name="Copeland A."/>
            <person name="Lapidus A."/>
            <person name="Bruce D."/>
            <person name="Goodwin L."/>
            <person name="Pitluck S."/>
            <person name="Peters L."/>
            <person name="Kyrpides N."/>
            <person name="Mavromatis K."/>
            <person name="Ivanova N."/>
            <person name="Ovchinnikova G."/>
            <person name="Teshima H."/>
            <person name="Detter J.C."/>
            <person name="Tapia R."/>
            <person name="Han C."/>
            <person name="Land M."/>
            <person name="Hauser L."/>
            <person name="Markowitz V."/>
            <person name="Cheng J.-F."/>
            <person name="Hugenholtz P."/>
            <person name="Woyke T."/>
            <person name="Wu D."/>
            <person name="Gronow S."/>
            <person name="Wellnitz S."/>
            <person name="Brambilla E."/>
            <person name="Klenk H.-P."/>
            <person name="Eisen J.A."/>
        </authorList>
    </citation>
    <scope>NUCLEOTIDE SEQUENCE [LARGE SCALE GENOMIC DNA]</scope>
    <source>
        <strain evidence="9">ATCC 33096 / DSM 2489 / 6091</strain>
    </source>
</reference>
<proteinExistence type="inferred from homology"/>
<dbReference type="GO" id="GO:0005829">
    <property type="term" value="C:cytosol"/>
    <property type="evidence" value="ECO:0007669"/>
    <property type="project" value="TreeGrafter"/>
</dbReference>
<dbReference type="Pfam" id="PF07831">
    <property type="entry name" value="PYNP_C"/>
    <property type="match status" value="1"/>
</dbReference>
<dbReference type="OrthoDB" id="9763887at2"/>
<dbReference type="GeneID" id="302998244"/>
<dbReference type="SMART" id="SM00941">
    <property type="entry name" value="PYNP_C"/>
    <property type="match status" value="1"/>
</dbReference>
<dbReference type="InterPro" id="IPR013102">
    <property type="entry name" value="PYNP_C"/>
</dbReference>
<dbReference type="InterPro" id="IPR036320">
    <property type="entry name" value="Glycosyl_Trfase_fam3_N_dom_sf"/>
</dbReference>
<dbReference type="SUPFAM" id="SSF54680">
    <property type="entry name" value="Pyrimidine nucleoside phosphorylase C-terminal domain"/>
    <property type="match status" value="1"/>
</dbReference>
<dbReference type="GO" id="GO:0006213">
    <property type="term" value="P:pyrimidine nucleoside metabolic process"/>
    <property type="evidence" value="ECO:0007669"/>
    <property type="project" value="InterPro"/>
</dbReference>
<dbReference type="AlphaFoldDB" id="F2NVL8"/>
<evidence type="ECO:0000256" key="3">
    <source>
        <dbReference type="ARBA" id="ARBA00011892"/>
    </source>
</evidence>
<dbReference type="PROSITE" id="PS00647">
    <property type="entry name" value="THYMID_PHOSPHORYLASE"/>
    <property type="match status" value="1"/>
</dbReference>
<dbReference type="GO" id="GO:0009032">
    <property type="term" value="F:thymidine phosphorylase activity"/>
    <property type="evidence" value="ECO:0007669"/>
    <property type="project" value="UniProtKB-EC"/>
</dbReference>
<dbReference type="PANTHER" id="PTHR10515:SF0">
    <property type="entry name" value="THYMIDINE PHOSPHORYLASE"/>
    <property type="match status" value="1"/>
</dbReference>
<dbReference type="EMBL" id="CP002631">
    <property type="protein sequence ID" value="AEB13997.1"/>
    <property type="molecule type" value="Genomic_DNA"/>
</dbReference>
<dbReference type="HOGENOM" id="CLU_025040_0_1_12"/>
<evidence type="ECO:0000256" key="4">
    <source>
        <dbReference type="ARBA" id="ARBA00022676"/>
    </source>
</evidence>
<evidence type="ECO:0000313" key="9">
    <source>
        <dbReference type="Proteomes" id="UP000006852"/>
    </source>
</evidence>
<dbReference type="GO" id="GO:0006206">
    <property type="term" value="P:pyrimidine nucleobase metabolic process"/>
    <property type="evidence" value="ECO:0007669"/>
    <property type="project" value="InterPro"/>
</dbReference>
<sequence>MRAADIIIKKRGTGNQKGQELSQEEIEFLVNGYVDGSIPDYQMSAFLMAVYFSGMTFGETGILTGCMLRSGDTIDLEKLKGLKGPFVDKHSTGGVGDKISLPLAPIVASLGVKIPMMSGRGLGHTGGTLDKLESIEDYNVNLNEEQFASIIEKTGFAMMGQTEKIVPADKKMYALRDVTGTVESVPLITASILSKKVAEGSDALVFDVKCGKGAFMKSESDAGQLASFLVKTAQAMGKSSCALLTRMDSPLGFKVGNYLEIEETLECLQGKGPADVMELTYALASRMAVFGGMAKDTEDGIAKCKEAVKSGKALSKFLENVKAQGGNPDKLLGEQGKRRSKFKSELFAKQDGFLTVDAYKTGIACINLGVGRNKSSDKVDADSGIIFCRRQGDFVKKGEKLLEVYGKSPDALESGKQQLEAALDFCEEKPEEKKLVLKEIK</sequence>
<keyword evidence="5 8" id="KW-0808">Transferase</keyword>
<protein>
    <recommendedName>
        <fullName evidence="3">thymidine phosphorylase</fullName>
        <ecNumber evidence="3">2.4.2.4</ecNumber>
    </recommendedName>
</protein>
<dbReference type="GO" id="GO:0004645">
    <property type="term" value="F:1,4-alpha-oligoglucan phosphorylase activity"/>
    <property type="evidence" value="ECO:0007669"/>
    <property type="project" value="InterPro"/>
</dbReference>
<dbReference type="Pfam" id="PF00591">
    <property type="entry name" value="Glycos_transf_3"/>
    <property type="match status" value="1"/>
</dbReference>
<evidence type="ECO:0000313" key="8">
    <source>
        <dbReference type="EMBL" id="AEB13997.1"/>
    </source>
</evidence>
<dbReference type="FunFam" id="3.40.1030.10:FF:000003">
    <property type="entry name" value="Pyrimidine-nucleoside phosphorylase"/>
    <property type="match status" value="1"/>
</dbReference>
<dbReference type="Gene3D" id="3.40.1030.10">
    <property type="entry name" value="Nucleoside phosphorylase/phosphoribosyltransferase catalytic domain"/>
    <property type="match status" value="1"/>
</dbReference>
<dbReference type="PANTHER" id="PTHR10515">
    <property type="entry name" value="THYMIDINE PHOSPHORYLASE"/>
    <property type="match status" value="1"/>
</dbReference>
<reference evidence="8 9" key="1">
    <citation type="journal article" date="2011" name="Stand. Genomic Sci.">
        <title>Complete genome sequence of Treponema succinifaciens type strain (6091).</title>
        <authorList>
            <person name="Han C."/>
            <person name="Gronow S."/>
            <person name="Teshima H."/>
            <person name="Lapidus A."/>
            <person name="Nolan M."/>
            <person name="Lucas S."/>
            <person name="Hammon N."/>
            <person name="Deshpande S."/>
            <person name="Cheng J.F."/>
            <person name="Zeytun A."/>
            <person name="Tapia R."/>
            <person name="Goodwin L."/>
            <person name="Pitluck S."/>
            <person name="Liolios K."/>
            <person name="Pagani I."/>
            <person name="Ivanova N."/>
            <person name="Mavromatis K."/>
            <person name="Mikhailova N."/>
            <person name="Huntemann M."/>
            <person name="Pati A."/>
            <person name="Chen A."/>
            <person name="Palaniappan K."/>
            <person name="Land M."/>
            <person name="Hauser L."/>
            <person name="Brambilla E.M."/>
            <person name="Rohde M."/>
            <person name="Goker M."/>
            <person name="Woyke T."/>
            <person name="Bristow J."/>
            <person name="Eisen J.A."/>
            <person name="Markowitz V."/>
            <person name="Hugenholtz P."/>
            <person name="Kyrpides N.C."/>
            <person name="Klenk H.P."/>
            <person name="Detter J.C."/>
        </authorList>
    </citation>
    <scope>NUCLEOTIDE SEQUENCE [LARGE SCALE GENOMIC DNA]</scope>
    <source>
        <strain evidence="9">ATCC 33096 / DSM 2489 / 6091</strain>
    </source>
</reference>
<dbReference type="eggNOG" id="COG0213">
    <property type="taxonomic scope" value="Bacteria"/>
</dbReference>
<dbReference type="SUPFAM" id="SSF47648">
    <property type="entry name" value="Nucleoside phosphorylase/phosphoribosyltransferase N-terminal domain"/>
    <property type="match status" value="1"/>
</dbReference>
<evidence type="ECO:0000256" key="5">
    <source>
        <dbReference type="ARBA" id="ARBA00022679"/>
    </source>
</evidence>
<gene>
    <name evidence="8" type="ordered locus">Tresu_1081</name>
</gene>
<keyword evidence="4 8" id="KW-0328">Glycosyltransferase</keyword>
<name>F2NVL8_TRES6</name>
<dbReference type="Gene3D" id="1.20.970.10">
    <property type="entry name" value="Transferase, Pyrimidine Nucleoside Phosphorylase, Chain C"/>
    <property type="match status" value="1"/>
</dbReference>
<dbReference type="EC" id="2.4.2.4" evidence="3"/>
<dbReference type="InterPro" id="IPR035902">
    <property type="entry name" value="Nuc_phospho_transferase"/>
</dbReference>
<dbReference type="NCBIfam" id="NF004490">
    <property type="entry name" value="PRK05820.1"/>
    <property type="match status" value="1"/>
</dbReference>
<dbReference type="NCBIfam" id="TIGR02644">
    <property type="entry name" value="Y_phosphoryl"/>
    <property type="match status" value="1"/>
</dbReference>
<organism evidence="8 9">
    <name type="scientific">Treponema succinifaciens (strain ATCC 33096 / DSM 2489 / 6091)</name>
    <dbReference type="NCBI Taxonomy" id="869209"/>
    <lineage>
        <taxon>Bacteria</taxon>
        <taxon>Pseudomonadati</taxon>
        <taxon>Spirochaetota</taxon>
        <taxon>Spirochaetia</taxon>
        <taxon>Spirochaetales</taxon>
        <taxon>Treponemataceae</taxon>
        <taxon>Treponema</taxon>
    </lineage>
</organism>
<comment type="similarity">
    <text evidence="1">Belongs to the thymidine/pyrimidine-nucleoside phosphorylase family.</text>
</comment>
<dbReference type="Pfam" id="PF02885">
    <property type="entry name" value="Glycos_trans_3N"/>
    <property type="match status" value="1"/>
</dbReference>
<dbReference type="KEGG" id="tsu:Tresu_1081"/>
<dbReference type="STRING" id="869209.Tresu_1081"/>
<dbReference type="InterPro" id="IPR018090">
    <property type="entry name" value="Pyrmidine_PPas_bac/euk"/>
</dbReference>
<dbReference type="PIRSF" id="PIRSF000478">
    <property type="entry name" value="TP_PyNP"/>
    <property type="match status" value="1"/>
</dbReference>
<dbReference type="SUPFAM" id="SSF52418">
    <property type="entry name" value="Nucleoside phosphorylase/phosphoribosyltransferase catalytic domain"/>
    <property type="match status" value="1"/>
</dbReference>
<evidence type="ECO:0000256" key="1">
    <source>
        <dbReference type="ARBA" id="ARBA00006915"/>
    </source>
</evidence>
<comment type="subunit">
    <text evidence="2">Homodimer.</text>
</comment>
<dbReference type="InterPro" id="IPR000312">
    <property type="entry name" value="Glycosyl_Trfase_fam3"/>
</dbReference>
<dbReference type="Proteomes" id="UP000006852">
    <property type="component" value="Chromosome"/>
</dbReference>
<accession>F2NVL8</accession>
<dbReference type="InterPro" id="IPR036566">
    <property type="entry name" value="PYNP-like_C_sf"/>
</dbReference>
<dbReference type="InterPro" id="IPR017872">
    <property type="entry name" value="Pyrmidine_PPase_CS"/>
</dbReference>
<evidence type="ECO:0000256" key="6">
    <source>
        <dbReference type="ARBA" id="ARBA00048550"/>
    </source>
</evidence>
<dbReference type="RefSeq" id="WP_013701287.1">
    <property type="nucleotide sequence ID" value="NC_015385.1"/>
</dbReference>
<dbReference type="Gene3D" id="3.90.1170.30">
    <property type="entry name" value="Pyrimidine nucleoside phosphorylase-like, C-terminal domain"/>
    <property type="match status" value="1"/>
</dbReference>
<comment type="catalytic activity">
    <reaction evidence="6">
        <text>thymidine + phosphate = 2-deoxy-alpha-D-ribose 1-phosphate + thymine</text>
        <dbReference type="Rhea" id="RHEA:16037"/>
        <dbReference type="ChEBI" id="CHEBI:17748"/>
        <dbReference type="ChEBI" id="CHEBI:17821"/>
        <dbReference type="ChEBI" id="CHEBI:43474"/>
        <dbReference type="ChEBI" id="CHEBI:57259"/>
        <dbReference type="EC" id="2.4.2.4"/>
    </reaction>
</comment>
<evidence type="ECO:0000259" key="7">
    <source>
        <dbReference type="SMART" id="SM00941"/>
    </source>
</evidence>